<proteinExistence type="predicted"/>
<evidence type="ECO:0000313" key="2">
    <source>
        <dbReference type="Proteomes" id="UP000000430"/>
    </source>
</evidence>
<protein>
    <submittedName>
        <fullName evidence="1">Uncharacterized protein</fullName>
    </submittedName>
</protein>
<dbReference type="KEGG" id="aci:ACIAD2195"/>
<accession>Q6FAB9</accession>
<dbReference type="AlphaFoldDB" id="Q6FAB9"/>
<gene>
    <name evidence="1" type="ordered locus">ACIAD2195</name>
</gene>
<dbReference type="EMBL" id="CR543861">
    <property type="protein sequence ID" value="CAG68994.1"/>
    <property type="molecule type" value="Genomic_DNA"/>
</dbReference>
<organism evidence="1 2">
    <name type="scientific">Acinetobacter baylyi (strain ATCC 33305 / BD413 / ADP1)</name>
    <dbReference type="NCBI Taxonomy" id="62977"/>
    <lineage>
        <taxon>Bacteria</taxon>
        <taxon>Pseudomonadati</taxon>
        <taxon>Pseudomonadota</taxon>
        <taxon>Gammaproteobacteria</taxon>
        <taxon>Moraxellales</taxon>
        <taxon>Moraxellaceae</taxon>
        <taxon>Acinetobacter</taxon>
    </lineage>
</organism>
<dbReference type="HOGENOM" id="CLU_2152784_0_0_6"/>
<dbReference type="Proteomes" id="UP000000430">
    <property type="component" value="Chromosome"/>
</dbReference>
<evidence type="ECO:0000313" key="1">
    <source>
        <dbReference type="EMBL" id="CAG68994.1"/>
    </source>
</evidence>
<name>Q6FAB9_ACIAD</name>
<sequence>MRHTSKITNLQRYKNMNAKLPVLTITTEQLRKFERERDSIVFDVQSTSDILDQMSTLFSLIAKASEGENPSIYQIKNLARLGHYTCDGWSGVIESIESHIKEISPLNSTNI</sequence>
<reference evidence="1 2" key="1">
    <citation type="journal article" date="2004" name="Nucleic Acids Res.">
        <title>Unique features revealed by the genome sequence of Acinetobacter sp. ADP1, a versatile and naturally transformation competent bacterium.</title>
        <authorList>
            <person name="Barbe V."/>
            <person name="Vallenet D."/>
            <person name="Fonknechten N."/>
            <person name="Kreimeyer A."/>
            <person name="Oztas S."/>
            <person name="Labarre L."/>
            <person name="Cruveiller S."/>
            <person name="Robert C."/>
            <person name="Duprat S."/>
            <person name="Wincker P."/>
            <person name="Ornston L.N."/>
            <person name="Weissenbach J."/>
            <person name="Marliere P."/>
            <person name="Cohen G.N."/>
            <person name="Medigue C."/>
        </authorList>
    </citation>
    <scope>NUCLEOTIDE SEQUENCE [LARGE SCALE GENOMIC DNA]</scope>
    <source>
        <strain evidence="2">ATCC 33305 / BD413 / ADP1</strain>
    </source>
</reference>
<dbReference type="STRING" id="202950.GCA_001485005_00196"/>